<evidence type="ECO:0000256" key="2">
    <source>
        <dbReference type="ARBA" id="ARBA00022795"/>
    </source>
</evidence>
<keyword evidence="2 4" id="KW-1005">Bacterial flagellum biogenesis</keyword>
<dbReference type="HAMAP" id="MF_01185">
    <property type="entry name" value="FliW"/>
    <property type="match status" value="1"/>
</dbReference>
<evidence type="ECO:0000256" key="3">
    <source>
        <dbReference type="ARBA" id="ARBA00022845"/>
    </source>
</evidence>
<evidence type="ECO:0000256" key="1">
    <source>
        <dbReference type="ARBA" id="ARBA00022490"/>
    </source>
</evidence>
<dbReference type="EMBL" id="DSZY01000029">
    <property type="protein sequence ID" value="HGU40770.1"/>
    <property type="molecule type" value="Genomic_DNA"/>
</dbReference>
<reference evidence="5" key="1">
    <citation type="journal article" date="2020" name="mSystems">
        <title>Genome- and Community-Level Interaction Insights into Carbon Utilization and Element Cycling Functions of Hydrothermarchaeota in Hydrothermal Sediment.</title>
        <authorList>
            <person name="Zhou Z."/>
            <person name="Liu Y."/>
            <person name="Xu W."/>
            <person name="Pan J."/>
            <person name="Luo Z.H."/>
            <person name="Li M."/>
        </authorList>
    </citation>
    <scope>NUCLEOTIDE SEQUENCE [LARGE SCALE GENOMIC DNA]</scope>
    <source>
        <strain evidence="5">SpSt-609</strain>
    </source>
</reference>
<keyword evidence="1 4" id="KW-0963">Cytoplasm</keyword>
<organism evidence="5">
    <name type="scientific">Fervidobacterium thailandense</name>
    <dbReference type="NCBI Taxonomy" id="1008305"/>
    <lineage>
        <taxon>Bacteria</taxon>
        <taxon>Thermotogati</taxon>
        <taxon>Thermotogota</taxon>
        <taxon>Thermotogae</taxon>
        <taxon>Thermotogales</taxon>
        <taxon>Fervidobacteriaceae</taxon>
        <taxon>Fervidobacterium</taxon>
    </lineage>
</organism>
<proteinExistence type="inferred from homology"/>
<gene>
    <name evidence="4 5" type="primary">fliW</name>
    <name evidence="5" type="ORF">ENT77_06190</name>
</gene>
<comment type="caution">
    <text evidence="5">The sequence shown here is derived from an EMBL/GenBank/DDBJ whole genome shotgun (WGS) entry which is preliminary data.</text>
</comment>
<dbReference type="Gene3D" id="2.30.290.10">
    <property type="entry name" value="BH3618-like"/>
    <property type="match status" value="1"/>
</dbReference>
<dbReference type="NCBIfam" id="NF009793">
    <property type="entry name" value="PRK13285.1-1"/>
    <property type="match status" value="1"/>
</dbReference>
<protein>
    <recommendedName>
        <fullName evidence="4">Flagellar assembly factor FliW</fullName>
    </recommendedName>
</protein>
<sequence length="139" mass="15529">MLFSTKLGELELQENEIITFPNGIPGFEHLKRFSVISLTETNPICWLVSLEDDSVALPIIDPWLVVEDYEVNLSEEDVEVLGVEDPSDLVVWAVVTIPPGSPEQATVNLKAPVVVNLRNGTGLQVILDKYELRYPIKRS</sequence>
<name>A0A7C4W4P2_9BACT</name>
<comment type="similarity">
    <text evidence="4">Belongs to the FliW family.</text>
</comment>
<dbReference type="InterPro" id="IPR024046">
    <property type="entry name" value="Flagellar_assmbl_FliW_dom_sf"/>
</dbReference>
<dbReference type="SUPFAM" id="SSF141457">
    <property type="entry name" value="BH3618-like"/>
    <property type="match status" value="1"/>
</dbReference>
<evidence type="ECO:0000256" key="4">
    <source>
        <dbReference type="HAMAP-Rule" id="MF_01185"/>
    </source>
</evidence>
<keyword evidence="4" id="KW-0143">Chaperone</keyword>
<keyword evidence="5" id="KW-0966">Cell projection</keyword>
<evidence type="ECO:0000313" key="5">
    <source>
        <dbReference type="EMBL" id="HGU40770.1"/>
    </source>
</evidence>
<dbReference type="AlphaFoldDB" id="A0A7C4W4P2"/>
<keyword evidence="5" id="KW-0969">Cilium</keyword>
<comment type="function">
    <text evidence="4">Acts as an anti-CsrA protein, binds CsrA and prevents it from repressing translation of its target genes, one of which is flagellin. Binds to flagellin and participates in the assembly of the flagellum.</text>
</comment>
<keyword evidence="5" id="KW-0282">Flagellum</keyword>
<dbReference type="PANTHER" id="PTHR39190">
    <property type="entry name" value="FLAGELLAR ASSEMBLY FACTOR FLIW"/>
    <property type="match status" value="1"/>
</dbReference>
<dbReference type="InterPro" id="IPR003775">
    <property type="entry name" value="Flagellar_assembly_factor_FliW"/>
</dbReference>
<dbReference type="GO" id="GO:0006417">
    <property type="term" value="P:regulation of translation"/>
    <property type="evidence" value="ECO:0007669"/>
    <property type="project" value="UniProtKB-KW"/>
</dbReference>
<dbReference type="GO" id="GO:0005737">
    <property type="term" value="C:cytoplasm"/>
    <property type="evidence" value="ECO:0007669"/>
    <property type="project" value="UniProtKB-SubCell"/>
</dbReference>
<comment type="subunit">
    <text evidence="4">Interacts with translational regulator CsrA and flagellin(s).</text>
</comment>
<dbReference type="Pfam" id="PF02623">
    <property type="entry name" value="FliW"/>
    <property type="match status" value="1"/>
</dbReference>
<keyword evidence="3 4" id="KW-0810">Translation regulation</keyword>
<accession>A0A7C4W4P2</accession>
<dbReference type="PANTHER" id="PTHR39190:SF1">
    <property type="entry name" value="FLAGELLAR ASSEMBLY FACTOR FLIW"/>
    <property type="match status" value="1"/>
</dbReference>
<dbReference type="GO" id="GO:0044780">
    <property type="term" value="P:bacterial-type flagellum assembly"/>
    <property type="evidence" value="ECO:0007669"/>
    <property type="project" value="UniProtKB-UniRule"/>
</dbReference>
<comment type="subcellular location">
    <subcellularLocation>
        <location evidence="4">Cytoplasm</location>
    </subcellularLocation>
</comment>